<name>A0ABV0ZAD3_9TELE</name>
<comment type="caution">
    <text evidence="1">The sequence shown here is derived from an EMBL/GenBank/DDBJ whole genome shotgun (WGS) entry which is preliminary data.</text>
</comment>
<reference evidence="1 2" key="1">
    <citation type="submission" date="2021-06" db="EMBL/GenBank/DDBJ databases">
        <authorList>
            <person name="Palmer J.M."/>
        </authorList>
    </citation>
    <scope>NUCLEOTIDE SEQUENCE [LARGE SCALE GENOMIC DNA]</scope>
    <source>
        <strain evidence="1 2">AS_MEX2019</strain>
        <tissue evidence="1">Muscle</tissue>
    </source>
</reference>
<gene>
    <name evidence="1" type="ORF">AMECASPLE_014005</name>
</gene>
<sequence>MVLEASRRKGCMCNLNANIGYPKCCFGKTTTTCLGINKDLHFYLKVHAILSLLPQNNVFELKTRNTEGPCGAGKRASLNGPRNLQQWGHFGQSLCVEREKF</sequence>
<evidence type="ECO:0000313" key="1">
    <source>
        <dbReference type="EMBL" id="MEQ2303178.1"/>
    </source>
</evidence>
<accession>A0ABV0ZAD3</accession>
<proteinExistence type="predicted"/>
<evidence type="ECO:0000313" key="2">
    <source>
        <dbReference type="Proteomes" id="UP001469553"/>
    </source>
</evidence>
<dbReference type="EMBL" id="JAHRIP010057365">
    <property type="protein sequence ID" value="MEQ2303178.1"/>
    <property type="molecule type" value="Genomic_DNA"/>
</dbReference>
<organism evidence="1 2">
    <name type="scientific">Ameca splendens</name>
    <dbReference type="NCBI Taxonomy" id="208324"/>
    <lineage>
        <taxon>Eukaryota</taxon>
        <taxon>Metazoa</taxon>
        <taxon>Chordata</taxon>
        <taxon>Craniata</taxon>
        <taxon>Vertebrata</taxon>
        <taxon>Euteleostomi</taxon>
        <taxon>Actinopterygii</taxon>
        <taxon>Neopterygii</taxon>
        <taxon>Teleostei</taxon>
        <taxon>Neoteleostei</taxon>
        <taxon>Acanthomorphata</taxon>
        <taxon>Ovalentaria</taxon>
        <taxon>Atherinomorphae</taxon>
        <taxon>Cyprinodontiformes</taxon>
        <taxon>Goodeidae</taxon>
        <taxon>Ameca</taxon>
    </lineage>
</organism>
<keyword evidence="2" id="KW-1185">Reference proteome</keyword>
<dbReference type="Proteomes" id="UP001469553">
    <property type="component" value="Unassembled WGS sequence"/>
</dbReference>
<protein>
    <submittedName>
        <fullName evidence="1">Uncharacterized protein</fullName>
    </submittedName>
</protein>